<name>A0A7J6LRM3_PEROL</name>
<dbReference type="EMBL" id="JABAHT010000183">
    <property type="protein sequence ID" value="KAF4661942.1"/>
    <property type="molecule type" value="Genomic_DNA"/>
</dbReference>
<accession>A0A7J6LRM3</accession>
<dbReference type="Proteomes" id="UP000570595">
    <property type="component" value="Unassembled WGS sequence"/>
</dbReference>
<gene>
    <name evidence="2" type="ORF">FOZ61_002864</name>
</gene>
<evidence type="ECO:0000313" key="3">
    <source>
        <dbReference type="Proteomes" id="UP000570595"/>
    </source>
</evidence>
<evidence type="ECO:0000256" key="1">
    <source>
        <dbReference type="SAM" id="MobiDB-lite"/>
    </source>
</evidence>
<evidence type="ECO:0000313" key="2">
    <source>
        <dbReference type="EMBL" id="KAF4661942.1"/>
    </source>
</evidence>
<sequence length="198" mass="21901">PSNGMMELLRRIYGAEAEVTVLPTQQQTPMSALCGAFTLAFCTEFLLGGVQPGKVNLRRRLHLSGSPPASSRFLSLDEYEQLLLDKGLIDDIEMDAGVFDETDSTESSMFGEQRDVIEGGLDQVDSPMFGKKRDSVMRGTSHADSPVFRYKNDVVVDGTDQVDASLFRRRKGLVEYRRDRAPAKSSVDSTDPPVVDVY</sequence>
<organism evidence="2 3">
    <name type="scientific">Perkinsus olseni</name>
    <name type="common">Perkinsus atlanticus</name>
    <dbReference type="NCBI Taxonomy" id="32597"/>
    <lineage>
        <taxon>Eukaryota</taxon>
        <taxon>Sar</taxon>
        <taxon>Alveolata</taxon>
        <taxon>Perkinsozoa</taxon>
        <taxon>Perkinsea</taxon>
        <taxon>Perkinsida</taxon>
        <taxon>Perkinsidae</taxon>
        <taxon>Perkinsus</taxon>
    </lineage>
</organism>
<feature type="region of interest" description="Disordered" evidence="1">
    <location>
        <begin position="178"/>
        <end position="198"/>
    </location>
</feature>
<protein>
    <submittedName>
        <fullName evidence="2">Uncharacterized protein</fullName>
    </submittedName>
</protein>
<feature type="non-terminal residue" evidence="2">
    <location>
        <position position="198"/>
    </location>
</feature>
<feature type="compositionally biased region" description="Low complexity" evidence="1">
    <location>
        <begin position="185"/>
        <end position="198"/>
    </location>
</feature>
<comment type="caution">
    <text evidence="2">The sequence shown here is derived from an EMBL/GenBank/DDBJ whole genome shotgun (WGS) entry which is preliminary data.</text>
</comment>
<dbReference type="AlphaFoldDB" id="A0A7J6LRM3"/>
<reference evidence="2 3" key="1">
    <citation type="submission" date="2020-04" db="EMBL/GenBank/DDBJ databases">
        <title>Perkinsus olseni comparative genomics.</title>
        <authorList>
            <person name="Bogema D.R."/>
        </authorList>
    </citation>
    <scope>NUCLEOTIDE SEQUENCE [LARGE SCALE GENOMIC DNA]</scope>
    <source>
        <strain evidence="2">ATCC PRA-179</strain>
    </source>
</reference>
<proteinExistence type="predicted"/>